<dbReference type="GO" id="GO:0042626">
    <property type="term" value="F:ATPase-coupled transmembrane transporter activity"/>
    <property type="evidence" value="ECO:0007669"/>
    <property type="project" value="TreeGrafter"/>
</dbReference>
<evidence type="ECO:0000313" key="2">
    <source>
        <dbReference type="EMBL" id="GAA5041240.1"/>
    </source>
</evidence>
<accession>A0AAV3UCM1</accession>
<evidence type="ECO:0000259" key="1">
    <source>
        <dbReference type="Pfam" id="PF00005"/>
    </source>
</evidence>
<dbReference type="Proteomes" id="UP001501729">
    <property type="component" value="Unassembled WGS sequence"/>
</dbReference>
<keyword evidence="3" id="KW-1185">Reference proteome</keyword>
<dbReference type="InterPro" id="IPR003439">
    <property type="entry name" value="ABC_transporter-like_ATP-bd"/>
</dbReference>
<dbReference type="EMBL" id="BAABKX010000001">
    <property type="protein sequence ID" value="GAA5041240.1"/>
    <property type="molecule type" value="Genomic_DNA"/>
</dbReference>
<proteinExistence type="predicted"/>
<name>A0AAV3UCM1_9EURY</name>
<feature type="domain" description="ABC transporter" evidence="1">
    <location>
        <begin position="39"/>
        <end position="102"/>
    </location>
</feature>
<dbReference type="AlphaFoldDB" id="A0AAV3UCM1"/>
<dbReference type="PANTHER" id="PTHR24221">
    <property type="entry name" value="ATP-BINDING CASSETTE SUB-FAMILY B"/>
    <property type="match status" value="1"/>
</dbReference>
<dbReference type="Pfam" id="PF00005">
    <property type="entry name" value="ABC_tran"/>
    <property type="match status" value="1"/>
</dbReference>
<dbReference type="GO" id="GO:0005524">
    <property type="term" value="F:ATP binding"/>
    <property type="evidence" value="ECO:0007669"/>
    <property type="project" value="InterPro"/>
</dbReference>
<dbReference type="InterPro" id="IPR027417">
    <property type="entry name" value="P-loop_NTPase"/>
</dbReference>
<protein>
    <recommendedName>
        <fullName evidence="1">ABC transporter domain-containing protein</fullName>
    </recommendedName>
</protein>
<dbReference type="PANTHER" id="PTHR24221:SF654">
    <property type="entry name" value="ATP-BINDING CASSETTE SUB-FAMILY B MEMBER 6"/>
    <property type="match status" value="1"/>
</dbReference>
<dbReference type="InterPro" id="IPR039421">
    <property type="entry name" value="Type_1_exporter"/>
</dbReference>
<gene>
    <name evidence="2" type="ORF">GCM10025751_03200</name>
</gene>
<sequence length="103" mass="11002">MSIPPSITSGLDASELDSVEGRVDYDHVDFSYDDGERVLDDVTFTANPGETVGLVGPTGAGKSTICKLLPRLYDVTGGEIRVDGTDVRDLTVESLREHIGYVG</sequence>
<comment type="caution">
    <text evidence="2">The sequence shown here is derived from an EMBL/GenBank/DDBJ whole genome shotgun (WGS) entry which is preliminary data.</text>
</comment>
<reference evidence="2 3" key="1">
    <citation type="journal article" date="2019" name="Int. J. Syst. Evol. Microbiol.">
        <title>The Global Catalogue of Microorganisms (GCM) 10K type strain sequencing project: providing services to taxonomists for standard genome sequencing and annotation.</title>
        <authorList>
            <consortium name="The Broad Institute Genomics Platform"/>
            <consortium name="The Broad Institute Genome Sequencing Center for Infectious Disease"/>
            <person name="Wu L."/>
            <person name="Ma J."/>
        </authorList>
    </citation>
    <scope>NUCLEOTIDE SEQUENCE [LARGE SCALE GENOMIC DNA]</scope>
    <source>
        <strain evidence="2 3">JCM 17504</strain>
    </source>
</reference>
<dbReference type="Gene3D" id="3.40.50.300">
    <property type="entry name" value="P-loop containing nucleotide triphosphate hydrolases"/>
    <property type="match status" value="1"/>
</dbReference>
<dbReference type="SUPFAM" id="SSF52540">
    <property type="entry name" value="P-loop containing nucleoside triphosphate hydrolases"/>
    <property type="match status" value="1"/>
</dbReference>
<evidence type="ECO:0000313" key="3">
    <source>
        <dbReference type="Proteomes" id="UP001501729"/>
    </source>
</evidence>
<organism evidence="2 3">
    <name type="scientific">Haladaptatus pallidirubidus</name>
    <dbReference type="NCBI Taxonomy" id="1008152"/>
    <lineage>
        <taxon>Archaea</taxon>
        <taxon>Methanobacteriati</taxon>
        <taxon>Methanobacteriota</taxon>
        <taxon>Stenosarchaea group</taxon>
        <taxon>Halobacteria</taxon>
        <taxon>Halobacteriales</taxon>
        <taxon>Haladaptataceae</taxon>
        <taxon>Haladaptatus</taxon>
    </lineage>
</organism>
<dbReference type="GO" id="GO:0016887">
    <property type="term" value="F:ATP hydrolysis activity"/>
    <property type="evidence" value="ECO:0007669"/>
    <property type="project" value="InterPro"/>
</dbReference>